<feature type="compositionally biased region" description="Polar residues" evidence="1">
    <location>
        <begin position="414"/>
        <end position="434"/>
    </location>
</feature>
<feature type="region of interest" description="Disordered" evidence="1">
    <location>
        <begin position="408"/>
        <end position="453"/>
    </location>
</feature>
<evidence type="ECO:0000256" key="1">
    <source>
        <dbReference type="SAM" id="MobiDB-lite"/>
    </source>
</evidence>
<dbReference type="EnsemblFungi" id="PTTG_27309-t43_1">
    <property type="protein sequence ID" value="PTTG_27309-t43_1-p1"/>
    <property type="gene ID" value="PTTG_27309"/>
</dbReference>
<dbReference type="Proteomes" id="UP000005240">
    <property type="component" value="Unassembled WGS sequence"/>
</dbReference>
<feature type="compositionally biased region" description="Polar residues" evidence="1">
    <location>
        <begin position="699"/>
        <end position="722"/>
    </location>
</feature>
<evidence type="ECO:0000313" key="3">
    <source>
        <dbReference type="EnsemblFungi" id="PTTG_27309-t43_1-p1"/>
    </source>
</evidence>
<reference evidence="2" key="1">
    <citation type="submission" date="2009-11" db="EMBL/GenBank/DDBJ databases">
        <authorList>
            <consortium name="The Broad Institute Genome Sequencing Platform"/>
            <person name="Ward D."/>
            <person name="Feldgarden M."/>
            <person name="Earl A."/>
            <person name="Young S.K."/>
            <person name="Zeng Q."/>
            <person name="Koehrsen M."/>
            <person name="Alvarado L."/>
            <person name="Berlin A."/>
            <person name="Bochicchio J."/>
            <person name="Borenstein D."/>
            <person name="Chapman S.B."/>
            <person name="Chen Z."/>
            <person name="Engels R."/>
            <person name="Freedman E."/>
            <person name="Gellesch M."/>
            <person name="Goldberg J."/>
            <person name="Griggs A."/>
            <person name="Gujja S."/>
            <person name="Heilman E."/>
            <person name="Heiman D."/>
            <person name="Hepburn T."/>
            <person name="Howarth C."/>
            <person name="Jen D."/>
            <person name="Larson L."/>
            <person name="Lewis B."/>
            <person name="Mehta T."/>
            <person name="Park D."/>
            <person name="Pearson M."/>
            <person name="Roberts A."/>
            <person name="Saif S."/>
            <person name="Shea T."/>
            <person name="Shenoy N."/>
            <person name="Sisk P."/>
            <person name="Stolte C."/>
            <person name="Sykes S."/>
            <person name="Thomson T."/>
            <person name="Walk T."/>
            <person name="White J."/>
            <person name="Yandava C."/>
            <person name="Izard J."/>
            <person name="Baranova O.V."/>
            <person name="Blanton J.M."/>
            <person name="Tanner A.C."/>
            <person name="Dewhirst F.E."/>
            <person name="Haas B."/>
            <person name="Nusbaum C."/>
            <person name="Birren B."/>
        </authorList>
    </citation>
    <scope>NUCLEOTIDE SEQUENCE [LARGE SCALE GENOMIC DNA]</scope>
    <source>
        <strain evidence="2">1-1 BBBD Race 1</strain>
    </source>
</reference>
<feature type="compositionally biased region" description="Basic and acidic residues" evidence="1">
    <location>
        <begin position="665"/>
        <end position="679"/>
    </location>
</feature>
<feature type="region of interest" description="Disordered" evidence="1">
    <location>
        <begin position="51"/>
        <end position="89"/>
    </location>
</feature>
<accession>A0A180GLV2</accession>
<dbReference type="AlphaFoldDB" id="A0A180GLV2"/>
<feature type="region of interest" description="Disordered" evidence="1">
    <location>
        <begin position="699"/>
        <end position="774"/>
    </location>
</feature>
<evidence type="ECO:0000313" key="4">
    <source>
        <dbReference type="Proteomes" id="UP000005240"/>
    </source>
</evidence>
<proteinExistence type="predicted"/>
<organism evidence="2">
    <name type="scientific">Puccinia triticina (isolate 1-1 / race 1 (BBBD))</name>
    <name type="common">Brown leaf rust fungus</name>
    <dbReference type="NCBI Taxonomy" id="630390"/>
    <lineage>
        <taxon>Eukaryota</taxon>
        <taxon>Fungi</taxon>
        <taxon>Dikarya</taxon>
        <taxon>Basidiomycota</taxon>
        <taxon>Pucciniomycotina</taxon>
        <taxon>Pucciniomycetes</taxon>
        <taxon>Pucciniales</taxon>
        <taxon>Pucciniaceae</taxon>
        <taxon>Puccinia</taxon>
    </lineage>
</organism>
<dbReference type="OrthoDB" id="2502402at2759"/>
<gene>
    <name evidence="2" type="ORF">PTTG_27309</name>
</gene>
<reference evidence="3 4" key="3">
    <citation type="journal article" date="2017" name="G3 (Bethesda)">
        <title>Comparative analysis highlights variable genome content of wheat rusts and divergence of the mating loci.</title>
        <authorList>
            <person name="Cuomo C.A."/>
            <person name="Bakkeren G."/>
            <person name="Khalil H.B."/>
            <person name="Panwar V."/>
            <person name="Joly D."/>
            <person name="Linning R."/>
            <person name="Sakthikumar S."/>
            <person name="Song X."/>
            <person name="Adiconis X."/>
            <person name="Fan L."/>
            <person name="Goldberg J.M."/>
            <person name="Levin J.Z."/>
            <person name="Young S."/>
            <person name="Zeng Q."/>
            <person name="Anikster Y."/>
            <person name="Bruce M."/>
            <person name="Wang M."/>
            <person name="Yin C."/>
            <person name="McCallum B."/>
            <person name="Szabo L.J."/>
            <person name="Hulbert S."/>
            <person name="Chen X."/>
            <person name="Fellers J.P."/>
        </authorList>
    </citation>
    <scope>NUCLEOTIDE SEQUENCE</scope>
    <source>
        <strain evidence="3">isolate 1-1 / race 1 (BBBD)</strain>
        <strain evidence="4">Isolate 1-1 / race 1 (BBBD)</strain>
    </source>
</reference>
<protein>
    <submittedName>
        <fullName evidence="2 3">Uncharacterized protein</fullName>
    </submittedName>
</protein>
<dbReference type="VEuPathDB" id="FungiDB:PTTG_27309"/>
<dbReference type="EMBL" id="ADAS02000050">
    <property type="protein sequence ID" value="OAV93541.1"/>
    <property type="molecule type" value="Genomic_DNA"/>
</dbReference>
<feature type="compositionally biased region" description="Low complexity" evidence="1">
    <location>
        <begin position="51"/>
        <end position="63"/>
    </location>
</feature>
<feature type="region of interest" description="Disordered" evidence="1">
    <location>
        <begin position="655"/>
        <end position="679"/>
    </location>
</feature>
<feature type="region of interest" description="Disordered" evidence="1">
    <location>
        <begin position="487"/>
        <end position="531"/>
    </location>
</feature>
<evidence type="ECO:0000313" key="2">
    <source>
        <dbReference type="EMBL" id="OAV93541.1"/>
    </source>
</evidence>
<reference evidence="3" key="4">
    <citation type="submission" date="2025-05" db="UniProtKB">
        <authorList>
            <consortium name="EnsemblFungi"/>
        </authorList>
    </citation>
    <scope>IDENTIFICATION</scope>
    <source>
        <strain evidence="3">isolate 1-1 / race 1 (BBBD)</strain>
    </source>
</reference>
<feature type="compositionally biased region" description="Basic and acidic residues" evidence="1">
    <location>
        <begin position="74"/>
        <end position="84"/>
    </location>
</feature>
<feature type="compositionally biased region" description="Polar residues" evidence="1">
    <location>
        <begin position="731"/>
        <end position="743"/>
    </location>
</feature>
<name>A0A180GLV2_PUCT1</name>
<feature type="compositionally biased region" description="Low complexity" evidence="1">
    <location>
        <begin position="744"/>
        <end position="753"/>
    </location>
</feature>
<sequence length="774" mass="84525">MYACTSLRLSRTNRLPLSCPATRNPSSPSPNQLLLHQPTLARMDRQYDPLSSWKTPSWPSPSSIQPPPSRRFSTRSDRERDAPDYARALSSDVDPYASSIISSSDSNSHYRSSRGSRGSIASSLLCPLLDLHDSSRRQSDAGLIMPMRPLPAINPASDPSALYSTSHLDSAYRAQSLVKQSSGTGSGILSSTAMSNNNSMSGGNLFIPLRRRFLPNLDRTSSTSKPRVETQLLGELLLALEEYVAAFGRQVKVSPSHQFSLGGGSAAAVVVAAAAASSNDPTMTDLATANFAHNDQTRELQNVQALELPLSTNDDTTLINLDSPESDRWDLSLPDPHRASTDELDETLKAVHLTCQSQSKVDRTLLAELCEELEYVTSEVIDVVPAFGEKLMQGHYGPLAARGHLATHKPFPVSDTTDPESQTSASCQTKSTSALERFSDHEPGGSQDTSDGGSGWWAERLLRDLLEGIVAETVVKSGSTTTLLSANSNLSSNFDDSELNRLSNQNSSRHLRSGKTGASERKAATQLNSKSKNWLRISQSSSLSRSTSVINPGKSAGNGRNLGFSRIDEREEGSLIPDAKRKDLIVVPDGHYHSNLTRELLAEASQDSIFEYRHSSYKDPTLLDSNGLSMSEHRNPYHSAKNVYYPQQRETKPVDLLGESDGEGGLERSEKAGIDDDHRQKLLDEGRKRWLAFKANQSGFACPSSSHPAPRNPNTTHSTHFLANSHGHRVGSNNHQPLVNNQTGRGRSSSSGSIMRPHHHQPQHLYNYLANHRS</sequence>
<keyword evidence="4" id="KW-1185">Reference proteome</keyword>
<reference evidence="2" key="2">
    <citation type="submission" date="2016-05" db="EMBL/GenBank/DDBJ databases">
        <title>Comparative analysis highlights variable genome content of wheat rusts and divergence of the mating loci.</title>
        <authorList>
            <person name="Cuomo C.A."/>
            <person name="Bakkeren G."/>
            <person name="Szabo L."/>
            <person name="Khalil H."/>
            <person name="Joly D."/>
            <person name="Goldberg J."/>
            <person name="Young S."/>
            <person name="Zeng Q."/>
            <person name="Fellers J."/>
        </authorList>
    </citation>
    <scope>NUCLEOTIDE SEQUENCE [LARGE SCALE GENOMIC DNA]</scope>
    <source>
        <strain evidence="2">1-1 BBBD Race 1</strain>
    </source>
</reference>